<gene>
    <name evidence="2" type="ORF">FOB72_04465</name>
</gene>
<dbReference type="Gene3D" id="3.40.50.300">
    <property type="entry name" value="P-loop containing nucleotide triphosphate hydrolases"/>
    <property type="match status" value="1"/>
</dbReference>
<reference evidence="2 3" key="1">
    <citation type="submission" date="2019-09" db="EMBL/GenBank/DDBJ databases">
        <title>FDA dAtabase for Regulatory Grade micrObial Sequences (FDA-ARGOS): Supporting development and validation of Infectious Disease Dx tests.</title>
        <authorList>
            <person name="Sciortino C."/>
            <person name="Tallon L."/>
            <person name="Sadzewicz L."/>
            <person name="Vavikolanu K."/>
            <person name="Mehta A."/>
            <person name="Aluvathingal J."/>
            <person name="Nadendla S."/>
            <person name="Nandy P."/>
            <person name="Geyer C."/>
            <person name="Yan Y."/>
            <person name="Sichtig H."/>
        </authorList>
    </citation>
    <scope>NUCLEOTIDE SEQUENCE [LARGE SCALE GENOMIC DNA]</scope>
    <source>
        <strain evidence="2 3">FDAARGOS_664</strain>
    </source>
</reference>
<name>A0A5P2H1M5_9BURK</name>
<dbReference type="InterPro" id="IPR027417">
    <property type="entry name" value="P-loop_NTPase"/>
</dbReference>
<dbReference type="OrthoDB" id="9785810at2"/>
<dbReference type="PANTHER" id="PTHR13696">
    <property type="entry name" value="P-LOOP CONTAINING NUCLEOSIDE TRIPHOSPHATE HYDROLASE"/>
    <property type="match status" value="1"/>
</dbReference>
<dbReference type="InterPro" id="IPR025669">
    <property type="entry name" value="AAA_dom"/>
</dbReference>
<dbReference type="EMBL" id="CP044065">
    <property type="protein sequence ID" value="QET01363.1"/>
    <property type="molecule type" value="Genomic_DNA"/>
</dbReference>
<dbReference type="Pfam" id="PF13614">
    <property type="entry name" value="AAA_31"/>
    <property type="match status" value="1"/>
</dbReference>
<dbReference type="Proteomes" id="UP000322822">
    <property type="component" value="Chromosome 1"/>
</dbReference>
<dbReference type="CDD" id="cd02042">
    <property type="entry name" value="ParAB_family"/>
    <property type="match status" value="1"/>
</dbReference>
<dbReference type="AlphaFoldDB" id="A0A5P2H1M5"/>
<sequence length="410" mass="44827">MPQRQCSSFRQGRVRNSCRLSASFTFNRSRTGRRRVKPPQTFGARSLVAPRRVVTARPYKQMSPRTTSMNQEANNPRGPAKRLAIYNHKGGVGKTTLTVNLASAMAALGHTVLLVDSDPQCNLTSYLIEDSVVNDLLDESDGDNGQTIWSALKPVVEATGLPRSIPPIQVGQNLSLIPGDVRLAEFEAELTSFWGDCFQRKLRGFRGTSALSNVVSAAVQQTGATVVLYDTGPNIGPLNRIILLDCDAFVVPAACELFSVRAIKTLGHTLASWISDWSSVVELAPSSVSLLPGRPQPLGYIPQRFRVYDSLPSKTFLSWLPEIEKTFKSDLLSLLDRVDPSLVQTATAPLNLGFVPDFGSRAVAAQREGVPLWRTGYGTTVQRNAAWTCFSRLAKTILGRLEGVDNRRAS</sequence>
<accession>A0A5P2H1M5</accession>
<feature type="domain" description="AAA" evidence="1">
    <location>
        <begin position="81"/>
        <end position="272"/>
    </location>
</feature>
<protein>
    <submittedName>
        <fullName evidence="2">AAA family ATPase</fullName>
    </submittedName>
</protein>
<dbReference type="PANTHER" id="PTHR13696:SF99">
    <property type="entry name" value="COBYRINIC ACID AC-DIAMIDE SYNTHASE"/>
    <property type="match status" value="1"/>
</dbReference>
<evidence type="ECO:0000313" key="3">
    <source>
        <dbReference type="Proteomes" id="UP000322822"/>
    </source>
</evidence>
<evidence type="ECO:0000313" key="2">
    <source>
        <dbReference type="EMBL" id="QET01363.1"/>
    </source>
</evidence>
<proteinExistence type="predicted"/>
<organism evidence="2 3">
    <name type="scientific">Cupriavidus pauculus</name>
    <dbReference type="NCBI Taxonomy" id="82633"/>
    <lineage>
        <taxon>Bacteria</taxon>
        <taxon>Pseudomonadati</taxon>
        <taxon>Pseudomonadota</taxon>
        <taxon>Betaproteobacteria</taxon>
        <taxon>Burkholderiales</taxon>
        <taxon>Burkholderiaceae</taxon>
        <taxon>Cupriavidus</taxon>
    </lineage>
</organism>
<dbReference type="SUPFAM" id="SSF52540">
    <property type="entry name" value="P-loop containing nucleoside triphosphate hydrolases"/>
    <property type="match status" value="1"/>
</dbReference>
<evidence type="ECO:0000259" key="1">
    <source>
        <dbReference type="Pfam" id="PF13614"/>
    </source>
</evidence>
<dbReference type="InterPro" id="IPR050678">
    <property type="entry name" value="DNA_Partitioning_ATPase"/>
</dbReference>